<dbReference type="NCBIfam" id="NF004231">
    <property type="entry name" value="PRK05679.1"/>
    <property type="match status" value="1"/>
</dbReference>
<accession>A0A418YG54</accession>
<dbReference type="RefSeq" id="WP_119910080.1">
    <property type="nucleotide sequence ID" value="NZ_QZCH01000007.1"/>
</dbReference>
<evidence type="ECO:0000256" key="2">
    <source>
        <dbReference type="ARBA" id="ARBA00022630"/>
    </source>
</evidence>
<dbReference type="PANTHER" id="PTHR10851">
    <property type="entry name" value="PYRIDOXINE-5-PHOSPHATE OXIDASE"/>
    <property type="match status" value="1"/>
</dbReference>
<comment type="catalytic activity">
    <reaction evidence="5">
        <text>pyridoxine 5'-phosphate + O2 = pyridoxal 5'-phosphate + H2O2</text>
        <dbReference type="Rhea" id="RHEA:15149"/>
        <dbReference type="ChEBI" id="CHEBI:15379"/>
        <dbReference type="ChEBI" id="CHEBI:16240"/>
        <dbReference type="ChEBI" id="CHEBI:58589"/>
        <dbReference type="ChEBI" id="CHEBI:597326"/>
        <dbReference type="EC" id="1.4.3.5"/>
    </reaction>
</comment>
<sequence length="217" mass="24893">MSLLTKLKCAFTLGQGVLIDMPELQPTDDPIEFFNGWLKVAEESGIILPESMSVASCTPEGKPSSRMVLLKEVDSRGFVFYTNYGSRKAQQLDANPHCALLFHWNILQRQVRIEGRLERVSQAESEAYFHSRGRGSQIGAWASHQSDVAQSRQELMDKVKHYEKEFAGKPIPLPEFWGGYRVIPERIEFWQGKADRLHDRFDYQKHGDGWQVVRLNP</sequence>
<dbReference type="HAMAP" id="MF_01629">
    <property type="entry name" value="PdxH"/>
    <property type="match status" value="1"/>
</dbReference>
<comment type="similarity">
    <text evidence="1 5">Belongs to the pyridoxamine 5'-phosphate oxidase family.</text>
</comment>
<feature type="binding site" evidence="5">
    <location>
        <begin position="196"/>
        <end position="198"/>
    </location>
    <ligand>
        <name>substrate</name>
    </ligand>
</feature>
<dbReference type="AlphaFoldDB" id="A0A418YG54"/>
<comment type="subunit">
    <text evidence="5">Homodimer.</text>
</comment>
<feature type="binding site" evidence="5">
    <location>
        <position position="71"/>
    </location>
    <ligand>
        <name>substrate</name>
    </ligand>
</feature>
<feature type="domain" description="Pyridoxamine 5'-phosphate oxidase N-terminal" evidence="7">
    <location>
        <begin position="49"/>
        <end position="161"/>
    </location>
</feature>
<feature type="binding site" evidence="5 6">
    <location>
        <begin position="66"/>
        <end position="71"/>
    </location>
    <ligand>
        <name>FMN</name>
        <dbReference type="ChEBI" id="CHEBI:58210"/>
    </ligand>
</feature>
<feature type="binding site" evidence="5 6">
    <location>
        <position position="110"/>
    </location>
    <ligand>
        <name>FMN</name>
        <dbReference type="ChEBI" id="CHEBI:58210"/>
    </ligand>
</feature>
<evidence type="ECO:0000256" key="1">
    <source>
        <dbReference type="ARBA" id="ARBA00007301"/>
    </source>
</evidence>
<keyword evidence="10" id="KW-1185">Reference proteome</keyword>
<dbReference type="Pfam" id="PF10590">
    <property type="entry name" value="PNP_phzG_C"/>
    <property type="match status" value="1"/>
</dbReference>
<evidence type="ECO:0000256" key="4">
    <source>
        <dbReference type="ARBA" id="ARBA00023002"/>
    </source>
</evidence>
<feature type="binding site" evidence="5 6">
    <location>
        <position position="190"/>
    </location>
    <ligand>
        <name>FMN</name>
        <dbReference type="ChEBI" id="CHEBI:58210"/>
    </ligand>
</feature>
<gene>
    <name evidence="5 9" type="primary">pdxH</name>
    <name evidence="9" type="ORF">D1Z90_07205</name>
</gene>
<dbReference type="InterPro" id="IPR000659">
    <property type="entry name" value="Pyridox_Oxase"/>
</dbReference>
<keyword evidence="5" id="KW-0664">Pyridoxine biosynthesis</keyword>
<comment type="catalytic activity">
    <reaction evidence="5">
        <text>pyridoxamine 5'-phosphate + O2 + H2O = pyridoxal 5'-phosphate + H2O2 + NH4(+)</text>
        <dbReference type="Rhea" id="RHEA:15817"/>
        <dbReference type="ChEBI" id="CHEBI:15377"/>
        <dbReference type="ChEBI" id="CHEBI:15379"/>
        <dbReference type="ChEBI" id="CHEBI:16240"/>
        <dbReference type="ChEBI" id="CHEBI:28938"/>
        <dbReference type="ChEBI" id="CHEBI:58451"/>
        <dbReference type="ChEBI" id="CHEBI:597326"/>
        <dbReference type="EC" id="1.4.3.5"/>
    </reaction>
</comment>
<comment type="pathway">
    <text evidence="5">Cofactor metabolism; pyridoxal 5'-phosphate salvage; pyridoxal 5'-phosphate from pyridoxine 5'-phosphate: step 1/1.</text>
</comment>
<feature type="binding site" evidence="5">
    <location>
        <position position="136"/>
    </location>
    <ligand>
        <name>substrate</name>
    </ligand>
</feature>
<keyword evidence="4 5" id="KW-0560">Oxidoreductase</keyword>
<feature type="binding site" evidence="5">
    <location>
        <position position="128"/>
    </location>
    <ligand>
        <name>substrate</name>
    </ligand>
</feature>
<proteinExistence type="inferred from homology"/>
<dbReference type="InterPro" id="IPR019740">
    <property type="entry name" value="Pyridox_Oxase_CS"/>
</dbReference>
<feature type="binding site" evidence="5 6">
    <location>
        <position position="87"/>
    </location>
    <ligand>
        <name>FMN</name>
        <dbReference type="ChEBI" id="CHEBI:58210"/>
    </ligand>
</feature>
<dbReference type="InterPro" id="IPR011576">
    <property type="entry name" value="Pyridox_Oxase_N"/>
</dbReference>
<keyword evidence="2 5" id="KW-0285">Flavoprotein</keyword>
<feature type="binding site" evidence="5 6">
    <location>
        <position position="200"/>
    </location>
    <ligand>
        <name>FMN</name>
        <dbReference type="ChEBI" id="CHEBI:58210"/>
    </ligand>
</feature>
<dbReference type="Gene3D" id="2.30.110.10">
    <property type="entry name" value="Electron Transport, Fmn-binding Protein, Chain A"/>
    <property type="match status" value="1"/>
</dbReference>
<comment type="caution">
    <text evidence="9">The sequence shown here is derived from an EMBL/GenBank/DDBJ whole genome shotgun (WGS) entry which is preliminary data.</text>
</comment>
<comment type="function">
    <text evidence="5">Catalyzes the oxidation of either pyridoxine 5'-phosphate (PNP) or pyridoxamine 5'-phosphate (PMP) into pyridoxal 5'-phosphate (PLP).</text>
</comment>
<feature type="domain" description="Pyridoxine 5'-phosphate oxidase dimerisation C-terminal" evidence="8">
    <location>
        <begin position="177"/>
        <end position="217"/>
    </location>
</feature>
<feature type="binding site" evidence="5 6">
    <location>
        <begin position="81"/>
        <end position="82"/>
    </location>
    <ligand>
        <name>FMN</name>
        <dbReference type="ChEBI" id="CHEBI:58210"/>
    </ligand>
</feature>
<comment type="pathway">
    <text evidence="5">Cofactor metabolism; pyridoxal 5'-phosphate salvage; pyridoxal 5'-phosphate from pyridoxamine 5'-phosphate: step 1/1.</text>
</comment>
<dbReference type="InterPro" id="IPR012349">
    <property type="entry name" value="Split_barrel_FMN-bd"/>
</dbReference>
<dbReference type="SUPFAM" id="SSF50475">
    <property type="entry name" value="FMN-binding split barrel"/>
    <property type="match status" value="1"/>
</dbReference>
<evidence type="ECO:0000256" key="5">
    <source>
        <dbReference type="HAMAP-Rule" id="MF_01629"/>
    </source>
</evidence>
<dbReference type="Proteomes" id="UP000283255">
    <property type="component" value="Unassembled WGS sequence"/>
</dbReference>
<dbReference type="PIRSF" id="PIRSF000190">
    <property type="entry name" value="Pyd_amn-ph_oxd"/>
    <property type="match status" value="1"/>
</dbReference>
<reference evidence="9 10" key="1">
    <citation type="submission" date="2018-09" db="EMBL/GenBank/DDBJ databases">
        <authorList>
            <person name="Wang F."/>
        </authorList>
    </citation>
    <scope>NUCLEOTIDE SEQUENCE [LARGE SCALE GENOMIC DNA]</scope>
    <source>
        <strain evidence="9 10">PLHSC7-2</strain>
    </source>
</reference>
<dbReference type="GO" id="GO:0010181">
    <property type="term" value="F:FMN binding"/>
    <property type="evidence" value="ECO:0007669"/>
    <property type="project" value="UniProtKB-UniRule"/>
</dbReference>
<organism evidence="9 10">
    <name type="scientific">Motilimonas pumila</name>
    <dbReference type="NCBI Taxonomy" id="2303987"/>
    <lineage>
        <taxon>Bacteria</taxon>
        <taxon>Pseudomonadati</taxon>
        <taxon>Pseudomonadota</taxon>
        <taxon>Gammaproteobacteria</taxon>
        <taxon>Alteromonadales</taxon>
        <taxon>Alteromonadales genera incertae sedis</taxon>
        <taxon>Motilimonas</taxon>
    </lineage>
</organism>
<keyword evidence="3 5" id="KW-0288">FMN</keyword>
<dbReference type="InterPro" id="IPR019576">
    <property type="entry name" value="Pyridoxamine_oxidase_dimer_C"/>
</dbReference>
<evidence type="ECO:0000256" key="6">
    <source>
        <dbReference type="PIRSR" id="PIRSR000190-2"/>
    </source>
</evidence>
<dbReference type="PANTHER" id="PTHR10851:SF0">
    <property type="entry name" value="PYRIDOXINE-5'-PHOSPHATE OXIDASE"/>
    <property type="match status" value="1"/>
</dbReference>
<dbReference type="GO" id="GO:0008615">
    <property type="term" value="P:pyridoxine biosynthetic process"/>
    <property type="evidence" value="ECO:0007669"/>
    <property type="project" value="UniProtKB-UniRule"/>
</dbReference>
<dbReference type="PROSITE" id="PS01064">
    <property type="entry name" value="PYRIDOX_OXIDASE"/>
    <property type="match status" value="1"/>
</dbReference>
<feature type="binding site" evidence="5 6">
    <location>
        <begin position="145"/>
        <end position="146"/>
    </location>
    <ligand>
        <name>FMN</name>
        <dbReference type="ChEBI" id="CHEBI:58210"/>
    </ligand>
</feature>
<evidence type="ECO:0000259" key="7">
    <source>
        <dbReference type="Pfam" id="PF01243"/>
    </source>
</evidence>
<evidence type="ECO:0000259" key="8">
    <source>
        <dbReference type="Pfam" id="PF10590"/>
    </source>
</evidence>
<dbReference type="GO" id="GO:0004733">
    <property type="term" value="F:pyridoxamine phosphate oxidase activity"/>
    <property type="evidence" value="ECO:0007669"/>
    <property type="project" value="UniProtKB-UniRule"/>
</dbReference>
<dbReference type="Pfam" id="PF01243">
    <property type="entry name" value="PNPOx_N"/>
    <property type="match status" value="1"/>
</dbReference>
<name>A0A418YG54_9GAMM</name>
<evidence type="ECO:0000256" key="3">
    <source>
        <dbReference type="ARBA" id="ARBA00022643"/>
    </source>
</evidence>
<protein>
    <recommendedName>
        <fullName evidence="5">Pyridoxine/pyridoxamine 5'-phosphate oxidase</fullName>
        <ecNumber evidence="5">1.4.3.5</ecNumber>
    </recommendedName>
    <alternativeName>
        <fullName evidence="5">PNP/PMP oxidase</fullName>
        <shortName evidence="5">PNPOx</shortName>
    </alternativeName>
    <alternativeName>
        <fullName evidence="5">Pyridoxal 5'-phosphate synthase</fullName>
    </alternativeName>
</protein>
<evidence type="ECO:0000313" key="10">
    <source>
        <dbReference type="Proteomes" id="UP000283255"/>
    </source>
</evidence>
<comment type="cofactor">
    <cofactor evidence="5 6">
        <name>FMN</name>
        <dbReference type="ChEBI" id="CHEBI:58210"/>
    </cofactor>
    <text evidence="5 6">Binds 1 FMN per subunit.</text>
</comment>
<reference evidence="9 10" key="2">
    <citation type="submission" date="2019-01" db="EMBL/GenBank/DDBJ databases">
        <title>Motilimonas pumilus sp. nov., isolated from the gut of sea cucumber (Apostichopus japonicus).</title>
        <authorList>
            <person name="Wang F.-Q."/>
            <person name="Ren L.-H."/>
            <person name="Lin Y.-W."/>
            <person name="Sun G.-H."/>
            <person name="Du Z.-J."/>
            <person name="Zhao J.-X."/>
            <person name="Liu X.-J."/>
            <person name="Liu L.-J."/>
        </authorList>
    </citation>
    <scope>NUCLEOTIDE SEQUENCE [LARGE SCALE GENOMIC DNA]</scope>
    <source>
        <strain evidence="9 10">PLHSC7-2</strain>
    </source>
</reference>
<dbReference type="UniPathway" id="UPA01068">
    <property type="reaction ID" value="UER00304"/>
</dbReference>
<dbReference type="NCBIfam" id="TIGR00558">
    <property type="entry name" value="pdxH"/>
    <property type="match status" value="1"/>
</dbReference>
<feature type="binding site" evidence="5">
    <location>
        <position position="132"/>
    </location>
    <ligand>
        <name>substrate</name>
    </ligand>
</feature>
<evidence type="ECO:0000313" key="9">
    <source>
        <dbReference type="EMBL" id="RJG48639.1"/>
    </source>
</evidence>
<dbReference type="EMBL" id="QZCH01000007">
    <property type="protein sequence ID" value="RJG48639.1"/>
    <property type="molecule type" value="Genomic_DNA"/>
</dbReference>
<feature type="binding site" evidence="5 6">
    <location>
        <position position="88"/>
    </location>
    <ligand>
        <name>FMN</name>
        <dbReference type="ChEBI" id="CHEBI:58210"/>
    </ligand>
</feature>
<dbReference type="OrthoDB" id="9780392at2"/>
<dbReference type="EC" id="1.4.3.5" evidence="5"/>